<feature type="repeat" description="ANK" evidence="3">
    <location>
        <begin position="232"/>
        <end position="267"/>
    </location>
</feature>
<dbReference type="SMART" id="SM00248">
    <property type="entry name" value="ANK"/>
    <property type="match status" value="10"/>
</dbReference>
<keyword evidence="2 3" id="KW-0040">ANK repeat</keyword>
<dbReference type="Proteomes" id="UP000054771">
    <property type="component" value="Unassembled WGS sequence"/>
</dbReference>
<feature type="region of interest" description="Disordered" evidence="4">
    <location>
        <begin position="408"/>
        <end position="427"/>
    </location>
</feature>
<keyword evidence="6" id="KW-1185">Reference proteome</keyword>
<evidence type="ECO:0000256" key="3">
    <source>
        <dbReference type="PROSITE-ProRule" id="PRU00023"/>
    </source>
</evidence>
<gene>
    <name evidence="5" type="ORF">ASPCAL06184</name>
</gene>
<dbReference type="STRING" id="454130.A0A0U5G1P9"/>
<dbReference type="EMBL" id="CDMC01000005">
    <property type="protein sequence ID" value="CEL05063.1"/>
    <property type="molecule type" value="Genomic_DNA"/>
</dbReference>
<dbReference type="PROSITE" id="PS50088">
    <property type="entry name" value="ANK_REPEAT"/>
    <property type="match status" value="3"/>
</dbReference>
<keyword evidence="1" id="KW-0677">Repeat</keyword>
<reference evidence="6" key="1">
    <citation type="journal article" date="2016" name="Genome Announc.">
        <title>Draft genome sequences of fungus Aspergillus calidoustus.</title>
        <authorList>
            <person name="Horn F."/>
            <person name="Linde J."/>
            <person name="Mattern D.J."/>
            <person name="Walther G."/>
            <person name="Guthke R."/>
            <person name="Scherlach K."/>
            <person name="Martin K."/>
            <person name="Brakhage A.A."/>
            <person name="Petzke L."/>
            <person name="Valiante V."/>
        </authorList>
    </citation>
    <scope>NUCLEOTIDE SEQUENCE [LARGE SCALE GENOMIC DNA]</scope>
    <source>
        <strain evidence="6">SF006504</strain>
    </source>
</reference>
<evidence type="ECO:0000256" key="2">
    <source>
        <dbReference type="ARBA" id="ARBA00023043"/>
    </source>
</evidence>
<dbReference type="InterPro" id="IPR002110">
    <property type="entry name" value="Ankyrin_rpt"/>
</dbReference>
<feature type="repeat" description="ANK" evidence="3">
    <location>
        <begin position="199"/>
        <end position="231"/>
    </location>
</feature>
<dbReference type="AlphaFoldDB" id="A0A0U5G1P9"/>
<feature type="repeat" description="ANK" evidence="3">
    <location>
        <begin position="268"/>
        <end position="300"/>
    </location>
</feature>
<dbReference type="OrthoDB" id="20872at2759"/>
<dbReference type="PANTHER" id="PTHR24198:SF165">
    <property type="entry name" value="ANKYRIN REPEAT-CONTAINING PROTEIN-RELATED"/>
    <property type="match status" value="1"/>
</dbReference>
<dbReference type="InterPro" id="IPR036770">
    <property type="entry name" value="Ankyrin_rpt-contain_sf"/>
</dbReference>
<evidence type="ECO:0000256" key="1">
    <source>
        <dbReference type="ARBA" id="ARBA00022737"/>
    </source>
</evidence>
<proteinExistence type="predicted"/>
<dbReference type="Pfam" id="PF12796">
    <property type="entry name" value="Ank_2"/>
    <property type="match status" value="3"/>
</dbReference>
<dbReference type="PANTHER" id="PTHR24198">
    <property type="entry name" value="ANKYRIN REPEAT AND PROTEIN KINASE DOMAIN-CONTAINING PROTEIN"/>
    <property type="match status" value="1"/>
</dbReference>
<evidence type="ECO:0000313" key="5">
    <source>
        <dbReference type="EMBL" id="CEL05063.1"/>
    </source>
</evidence>
<evidence type="ECO:0000313" key="6">
    <source>
        <dbReference type="Proteomes" id="UP000054771"/>
    </source>
</evidence>
<dbReference type="Pfam" id="PF00023">
    <property type="entry name" value="Ank"/>
    <property type="match status" value="1"/>
</dbReference>
<dbReference type="Gene3D" id="1.25.40.20">
    <property type="entry name" value="Ankyrin repeat-containing domain"/>
    <property type="match status" value="1"/>
</dbReference>
<protein>
    <submittedName>
        <fullName evidence="5">Uncharacterized protein</fullName>
    </submittedName>
</protein>
<dbReference type="PROSITE" id="PS50297">
    <property type="entry name" value="ANK_REP_REGION"/>
    <property type="match status" value="1"/>
</dbReference>
<evidence type="ECO:0000256" key="4">
    <source>
        <dbReference type="SAM" id="MobiDB-lite"/>
    </source>
</evidence>
<name>A0A0U5G1P9_ASPCI</name>
<accession>A0A0U5G1P9</accession>
<sequence length="482" mass="51823">MLLSLPSELIKAISANLETTADKNALILTCRRLYCTLNDDMYRDVVRSESMPKKNPAGLMPCNGQQSTDENPLICAAVGDHAGAAKLLIDAGANVNAHGVSSEQPIIAAVTHGHVHVVRVLLAAAAKLDSRIRGGALLSYAAGKGNVEVVKLLLAPRSSISLTQDEVGAALEDAIQNGHQEVVRFLTQTGIDLERRVNNYRTPLFVACTRETNDMVRLLIDLGASTETPYSDGKPLLHKVISEGRPNFNETVTLLLDKNASIEARDRSGSTPLITAVLYYCLDTVKLLLSRNADVEARNNEGFNPLLLAICNDFHQAVRVLLHDGNADASASYPDGDTPLCCAVVGGHLQTVAALLEALPPGPGKTALIDTPDPYLQTPLFIATDIVSLLLSHGSKAMHIKTRAGRTPFSFPEDTESRQSHPLDPSSDLSAIRTLLRDPSKAAFDADKVLDTSANGITMPHFDSLRCNNCSIPISKHDVSRR</sequence>
<organism evidence="5 6">
    <name type="scientific">Aspergillus calidoustus</name>
    <dbReference type="NCBI Taxonomy" id="454130"/>
    <lineage>
        <taxon>Eukaryota</taxon>
        <taxon>Fungi</taxon>
        <taxon>Dikarya</taxon>
        <taxon>Ascomycota</taxon>
        <taxon>Pezizomycotina</taxon>
        <taxon>Eurotiomycetes</taxon>
        <taxon>Eurotiomycetidae</taxon>
        <taxon>Eurotiales</taxon>
        <taxon>Aspergillaceae</taxon>
        <taxon>Aspergillus</taxon>
        <taxon>Aspergillus subgen. Nidulantes</taxon>
    </lineage>
</organism>
<dbReference type="SUPFAM" id="SSF48403">
    <property type="entry name" value="Ankyrin repeat"/>
    <property type="match status" value="1"/>
</dbReference>